<accession>A0A0U1NZM9</accession>
<dbReference type="EMBL" id="CVRB01000003">
    <property type="protein sequence ID" value="CRK83474.1"/>
    <property type="molecule type" value="Genomic_DNA"/>
</dbReference>
<protein>
    <submittedName>
        <fullName evidence="2">YjaZ</fullName>
    </submittedName>
</protein>
<evidence type="ECO:0000313" key="3">
    <source>
        <dbReference type="Proteomes" id="UP000199087"/>
    </source>
</evidence>
<reference evidence="3" key="1">
    <citation type="submission" date="2015-05" db="EMBL/GenBank/DDBJ databases">
        <authorList>
            <person name="Urmite Genomes"/>
        </authorList>
    </citation>
    <scope>NUCLEOTIDE SEQUENCE [LARGE SCALE GENOMIC DNA]</scope>
    <source>
        <strain evidence="3">LF1</strain>
    </source>
</reference>
<sequence>MSAEEDKKVSEKMGVIRTDQWLKDDFDRPIEMFKKLIPYFKGQNENKIYQQLLKFGMYRPNRLSKKNLKWMLEKNVWNKVDQLFQHYRSSWSGPDIPIFLFPLDQAGGFLIRRQESNKSGVSFPDKMFLFLSGVEDLKEIEAVFVHEFHHVCRLRKINKNMNEYTLLDSIIIEGLAEYAVMRNCGRPYIANWCRLYSASEMEHFWEQFFSRHLARRKDERIHDDLLYGGGRIPKLLGYALGFNIVENFYKNNQYSTKLSFSIPATKYIESNNIFSIKKPKK</sequence>
<feature type="domain" description="DUF2268" evidence="1">
    <location>
        <begin position="76"/>
        <end position="267"/>
    </location>
</feature>
<organism evidence="2 3">
    <name type="scientific">Neobacillus massiliamazoniensis</name>
    <dbReference type="NCBI Taxonomy" id="1499688"/>
    <lineage>
        <taxon>Bacteria</taxon>
        <taxon>Bacillati</taxon>
        <taxon>Bacillota</taxon>
        <taxon>Bacilli</taxon>
        <taxon>Bacillales</taxon>
        <taxon>Bacillaceae</taxon>
        <taxon>Neobacillus</taxon>
    </lineage>
</organism>
<dbReference type="RefSeq" id="WP_245640467.1">
    <property type="nucleotide sequence ID" value="NZ_CVRB01000003.1"/>
</dbReference>
<gene>
    <name evidence="2" type="ORF">BN000_03445</name>
</gene>
<keyword evidence="3" id="KW-1185">Reference proteome</keyword>
<dbReference type="InterPro" id="IPR018728">
    <property type="entry name" value="DUF2268"/>
</dbReference>
<evidence type="ECO:0000313" key="2">
    <source>
        <dbReference type="EMBL" id="CRK83474.1"/>
    </source>
</evidence>
<dbReference type="STRING" id="1499688.BN000_03445"/>
<evidence type="ECO:0000259" key="1">
    <source>
        <dbReference type="Pfam" id="PF10026"/>
    </source>
</evidence>
<name>A0A0U1NZM9_9BACI</name>
<proteinExistence type="predicted"/>
<dbReference type="AlphaFoldDB" id="A0A0U1NZM9"/>
<dbReference type="Pfam" id="PF10026">
    <property type="entry name" value="DUF2268"/>
    <property type="match status" value="1"/>
</dbReference>
<dbReference type="Proteomes" id="UP000199087">
    <property type="component" value="Unassembled WGS sequence"/>
</dbReference>